<comment type="catalytic activity">
    <reaction evidence="1">
        <text>a phosphate monoester + H2O = an alcohol + phosphate</text>
        <dbReference type="Rhea" id="RHEA:15017"/>
        <dbReference type="ChEBI" id="CHEBI:15377"/>
        <dbReference type="ChEBI" id="CHEBI:30879"/>
        <dbReference type="ChEBI" id="CHEBI:43474"/>
        <dbReference type="ChEBI" id="CHEBI:67140"/>
        <dbReference type="EC" id="3.1.3.2"/>
    </reaction>
</comment>
<dbReference type="PANTHER" id="PTHR11567">
    <property type="entry name" value="ACID PHOSPHATASE-RELATED"/>
    <property type="match status" value="1"/>
</dbReference>
<dbReference type="SUPFAM" id="SSF53254">
    <property type="entry name" value="Phosphoglycerate mutase-like"/>
    <property type="match status" value="1"/>
</dbReference>
<keyword evidence="4" id="KW-0732">Signal</keyword>
<sequence>MFRIIVVFLVIFLVFAIVLFTSFDIGAEAAAKDLLVAEELVTVVALYRHGDRAPKRALPTVKYSDPSYWPMGFRELTPNGIQGQYELGQWLRERYSTFLSPFYKVNELYVRSTDEDRALMSAYATLAGLYPPQGFQLWNENIPWQPIPVHTIPRKIDDVIVQKRKCPKYDNLYKDTVNSDFFISENEKHADFYKNLSQWTGLTVKDFKDIEKIKSTLDSIKSYNPSYLPEWEKDLDWDLLNYLHGFVYRRFTSTLTMKRLSSGPFFNYIFEHMDGTISPVKPSSVRKMLIISGHGTTISLILNTMGVFDGYPPDSGATILWELRRRANGQYFVNIYLKSGNNVKELSIRGCDFKCSYEDFKNAMGNITLDIDSWEKECHGLTDTFY</sequence>
<evidence type="ECO:0000256" key="7">
    <source>
        <dbReference type="ARBA" id="ARBA00023180"/>
    </source>
</evidence>
<name>A0A9P0PI64_ACAOB</name>
<comment type="caution">
    <text evidence="8">The sequence shown here is derived from an EMBL/GenBank/DDBJ whole genome shotgun (WGS) entry which is preliminary data.</text>
</comment>
<gene>
    <name evidence="8" type="ORF">ACAOBT_LOCUS14597</name>
</gene>
<reference evidence="8" key="1">
    <citation type="submission" date="2022-03" db="EMBL/GenBank/DDBJ databases">
        <authorList>
            <person name="Sayadi A."/>
        </authorList>
    </citation>
    <scope>NUCLEOTIDE SEQUENCE</scope>
</reference>
<dbReference type="PANTHER" id="PTHR11567:SF211">
    <property type="entry name" value="PROSTATIC ACID PHOSPHATASE"/>
    <property type="match status" value="1"/>
</dbReference>
<keyword evidence="9" id="KW-1185">Reference proteome</keyword>
<organism evidence="8 9">
    <name type="scientific">Acanthoscelides obtectus</name>
    <name type="common">Bean weevil</name>
    <name type="synonym">Bruchus obtectus</name>
    <dbReference type="NCBI Taxonomy" id="200917"/>
    <lineage>
        <taxon>Eukaryota</taxon>
        <taxon>Metazoa</taxon>
        <taxon>Ecdysozoa</taxon>
        <taxon>Arthropoda</taxon>
        <taxon>Hexapoda</taxon>
        <taxon>Insecta</taxon>
        <taxon>Pterygota</taxon>
        <taxon>Neoptera</taxon>
        <taxon>Endopterygota</taxon>
        <taxon>Coleoptera</taxon>
        <taxon>Polyphaga</taxon>
        <taxon>Cucujiformia</taxon>
        <taxon>Chrysomeloidea</taxon>
        <taxon>Chrysomelidae</taxon>
        <taxon>Bruchinae</taxon>
        <taxon>Bruchini</taxon>
        <taxon>Acanthoscelides</taxon>
    </lineage>
</organism>
<protein>
    <recommendedName>
        <fullName evidence="3">acid phosphatase</fullName>
        <ecNumber evidence="3">3.1.3.2</ecNumber>
    </recommendedName>
</protein>
<evidence type="ECO:0000256" key="6">
    <source>
        <dbReference type="ARBA" id="ARBA00023157"/>
    </source>
</evidence>
<dbReference type="Gene3D" id="3.40.50.1240">
    <property type="entry name" value="Phosphoglycerate mutase-like"/>
    <property type="match status" value="1"/>
</dbReference>
<dbReference type="EC" id="3.1.3.2" evidence="3"/>
<accession>A0A9P0PI64</accession>
<comment type="similarity">
    <text evidence="2">Belongs to the histidine acid phosphatase family.</text>
</comment>
<dbReference type="InterPro" id="IPR033379">
    <property type="entry name" value="Acid_Pase_AS"/>
</dbReference>
<evidence type="ECO:0000313" key="8">
    <source>
        <dbReference type="EMBL" id="CAH1981656.1"/>
    </source>
</evidence>
<keyword evidence="5" id="KW-0378">Hydrolase</keyword>
<evidence type="ECO:0000313" key="9">
    <source>
        <dbReference type="Proteomes" id="UP001152888"/>
    </source>
</evidence>
<evidence type="ECO:0000256" key="1">
    <source>
        <dbReference type="ARBA" id="ARBA00000032"/>
    </source>
</evidence>
<dbReference type="GO" id="GO:0003993">
    <property type="term" value="F:acid phosphatase activity"/>
    <property type="evidence" value="ECO:0007669"/>
    <property type="project" value="UniProtKB-EC"/>
</dbReference>
<dbReference type="InterPro" id="IPR000560">
    <property type="entry name" value="His_Pase_clade-2"/>
</dbReference>
<dbReference type="InterPro" id="IPR029033">
    <property type="entry name" value="His_PPase_superfam"/>
</dbReference>
<keyword evidence="7" id="KW-0325">Glycoprotein</keyword>
<dbReference type="PROSITE" id="PS00616">
    <property type="entry name" value="HIS_ACID_PHOSPHAT_1"/>
    <property type="match status" value="1"/>
</dbReference>
<evidence type="ECO:0000256" key="4">
    <source>
        <dbReference type="ARBA" id="ARBA00022729"/>
    </source>
</evidence>
<dbReference type="OrthoDB" id="10257284at2759"/>
<evidence type="ECO:0000256" key="3">
    <source>
        <dbReference type="ARBA" id="ARBA00012646"/>
    </source>
</evidence>
<evidence type="ECO:0000256" key="5">
    <source>
        <dbReference type="ARBA" id="ARBA00022801"/>
    </source>
</evidence>
<dbReference type="Proteomes" id="UP001152888">
    <property type="component" value="Unassembled WGS sequence"/>
</dbReference>
<dbReference type="CDD" id="cd07061">
    <property type="entry name" value="HP_HAP_like"/>
    <property type="match status" value="1"/>
</dbReference>
<dbReference type="Pfam" id="PF00328">
    <property type="entry name" value="His_Phos_2"/>
    <property type="match status" value="1"/>
</dbReference>
<dbReference type="InterPro" id="IPR050645">
    <property type="entry name" value="Histidine_acid_phosphatase"/>
</dbReference>
<proteinExistence type="inferred from homology"/>
<dbReference type="AlphaFoldDB" id="A0A9P0PI64"/>
<dbReference type="EMBL" id="CAKOFQ010006911">
    <property type="protein sequence ID" value="CAH1981656.1"/>
    <property type="molecule type" value="Genomic_DNA"/>
</dbReference>
<keyword evidence="6" id="KW-1015">Disulfide bond</keyword>
<evidence type="ECO:0000256" key="2">
    <source>
        <dbReference type="ARBA" id="ARBA00005375"/>
    </source>
</evidence>